<dbReference type="EMBL" id="CP022163">
    <property type="protein sequence ID" value="ATB30018.1"/>
    <property type="molecule type" value="Genomic_DNA"/>
</dbReference>
<dbReference type="SUPFAM" id="SSF81301">
    <property type="entry name" value="Nucleotidyltransferase"/>
    <property type="match status" value="1"/>
</dbReference>
<protein>
    <recommendedName>
        <fullName evidence="3">Poly A polymerase head domain-containing protein</fullName>
    </recommendedName>
</protein>
<keyword evidence="2" id="KW-1185">Reference proteome</keyword>
<dbReference type="OrthoDB" id="5510318at2"/>
<proteinExistence type="predicted"/>
<dbReference type="AlphaFoldDB" id="A0A250IFH9"/>
<sequence>MVDETNPQLEFRLRRRLSAFIHRESVWRPALRSLQERTQARGWTIYVFGGTLRDLLALAPSTVPRDLDLVVAGTTRQSLESVFERELVRVNRFGGLHLVTHKLPVDMWTLDSTWAFRERLVHGSDFSDLPRTTFLNVEAIAAEFHTRPGRARTLYTRGFFRGIQERQVEINLEDNPYPALCIVRSLITAQRLRFSLGPRLVRFIMHHARRIPIEELEAIQRSHYGRIRLNRHQLHTLTVLVREQASHIKIRPVTLPREHQLALRGVA</sequence>
<evidence type="ECO:0000313" key="1">
    <source>
        <dbReference type="EMBL" id="ATB30018.1"/>
    </source>
</evidence>
<dbReference type="Gene3D" id="3.30.460.10">
    <property type="entry name" value="Beta Polymerase, domain 2"/>
    <property type="match status" value="1"/>
</dbReference>
<gene>
    <name evidence="1" type="ORF">MEBOL_003473</name>
</gene>
<evidence type="ECO:0000313" key="2">
    <source>
        <dbReference type="Proteomes" id="UP000217289"/>
    </source>
</evidence>
<dbReference type="KEGG" id="mbd:MEBOL_003473"/>
<dbReference type="InterPro" id="IPR043519">
    <property type="entry name" value="NT_sf"/>
</dbReference>
<evidence type="ECO:0008006" key="3">
    <source>
        <dbReference type="Google" id="ProtNLM"/>
    </source>
</evidence>
<reference evidence="1 2" key="1">
    <citation type="submission" date="2017-06" db="EMBL/GenBank/DDBJ databases">
        <authorList>
            <person name="Kim H.J."/>
            <person name="Triplett B.A."/>
        </authorList>
    </citation>
    <scope>NUCLEOTIDE SEQUENCE [LARGE SCALE GENOMIC DNA]</scope>
    <source>
        <strain evidence="1 2">DSM 14713</strain>
    </source>
</reference>
<name>A0A250IFH9_9BACT</name>
<dbReference type="RefSeq" id="WP_095978516.1">
    <property type="nucleotide sequence ID" value="NZ_CP022163.1"/>
</dbReference>
<organism evidence="1 2">
    <name type="scientific">Melittangium boletus DSM 14713</name>
    <dbReference type="NCBI Taxonomy" id="1294270"/>
    <lineage>
        <taxon>Bacteria</taxon>
        <taxon>Pseudomonadati</taxon>
        <taxon>Myxococcota</taxon>
        <taxon>Myxococcia</taxon>
        <taxon>Myxococcales</taxon>
        <taxon>Cystobacterineae</taxon>
        <taxon>Archangiaceae</taxon>
        <taxon>Melittangium</taxon>
    </lineage>
</organism>
<accession>A0A250IFH9</accession>
<dbReference type="Proteomes" id="UP000217289">
    <property type="component" value="Chromosome"/>
</dbReference>